<accession>A0A9D4ZPF3</accession>
<gene>
    <name evidence="12" type="ORF">GOP47_0002717</name>
</gene>
<dbReference type="GO" id="GO:0005929">
    <property type="term" value="C:cilium"/>
    <property type="evidence" value="ECO:0007669"/>
    <property type="project" value="TreeGrafter"/>
</dbReference>
<evidence type="ECO:0000259" key="9">
    <source>
        <dbReference type="Pfam" id="PF15911"/>
    </source>
</evidence>
<dbReference type="InterPro" id="IPR056168">
    <property type="entry name" value="TPR_IF140/IFT172/WDR19"/>
</dbReference>
<dbReference type="AlphaFoldDB" id="A0A9D4ZPF3"/>
<evidence type="ECO:0000256" key="7">
    <source>
        <dbReference type="ARBA" id="ARBA00023212"/>
    </source>
</evidence>
<evidence type="ECO:0008006" key="14">
    <source>
        <dbReference type="Google" id="ProtNLM"/>
    </source>
</evidence>
<evidence type="ECO:0000259" key="11">
    <source>
        <dbReference type="Pfam" id="PF24762"/>
    </source>
</evidence>
<reference evidence="12" key="1">
    <citation type="submission" date="2021-01" db="EMBL/GenBank/DDBJ databases">
        <title>Adiantum capillus-veneris genome.</title>
        <authorList>
            <person name="Fang Y."/>
            <person name="Liao Q."/>
        </authorList>
    </citation>
    <scope>NUCLEOTIDE SEQUENCE</scope>
    <source>
        <strain evidence="12">H3</strain>
        <tissue evidence="12">Leaf</tissue>
    </source>
</reference>
<dbReference type="EMBL" id="JABFUD020000002">
    <property type="protein sequence ID" value="KAI5082974.1"/>
    <property type="molecule type" value="Genomic_DNA"/>
</dbReference>
<dbReference type="Pfam" id="PF15911">
    <property type="entry name" value="Beta-prop_WDR19_2nd"/>
    <property type="match status" value="1"/>
</dbReference>
<organism evidence="12 13">
    <name type="scientific">Adiantum capillus-veneris</name>
    <name type="common">Maidenhair fern</name>
    <dbReference type="NCBI Taxonomy" id="13818"/>
    <lineage>
        <taxon>Eukaryota</taxon>
        <taxon>Viridiplantae</taxon>
        <taxon>Streptophyta</taxon>
        <taxon>Embryophyta</taxon>
        <taxon>Tracheophyta</taxon>
        <taxon>Polypodiopsida</taxon>
        <taxon>Polypodiidae</taxon>
        <taxon>Polypodiales</taxon>
        <taxon>Pteridineae</taxon>
        <taxon>Pteridaceae</taxon>
        <taxon>Vittarioideae</taxon>
        <taxon>Adiantum</taxon>
    </lineage>
</organism>
<keyword evidence="8" id="KW-0966">Cell projection</keyword>
<evidence type="ECO:0000256" key="6">
    <source>
        <dbReference type="ARBA" id="ARBA00023069"/>
    </source>
</evidence>
<evidence type="ECO:0000256" key="3">
    <source>
        <dbReference type="ARBA" id="ARBA00022574"/>
    </source>
</evidence>
<feature type="domain" description="WDR19 WD40 repeat" evidence="9">
    <location>
        <begin position="22"/>
        <end position="227"/>
    </location>
</feature>
<dbReference type="InterPro" id="IPR011990">
    <property type="entry name" value="TPR-like_helical_dom_sf"/>
</dbReference>
<feature type="domain" description="IFT121-like zinc finger" evidence="10">
    <location>
        <begin position="863"/>
        <end position="909"/>
    </location>
</feature>
<dbReference type="GO" id="GO:0030991">
    <property type="term" value="C:intraciliary transport particle A"/>
    <property type="evidence" value="ECO:0007669"/>
    <property type="project" value="TreeGrafter"/>
</dbReference>
<feature type="domain" description="IF140/IFT172/WDR19 TPR" evidence="11">
    <location>
        <begin position="493"/>
        <end position="698"/>
    </location>
</feature>
<protein>
    <recommendedName>
        <fullName evidence="14">WD repeat-containing protein 19</fullName>
    </recommendedName>
</protein>
<name>A0A9D4ZPF3_ADICA</name>
<evidence type="ECO:0000256" key="8">
    <source>
        <dbReference type="ARBA" id="ARBA00023273"/>
    </source>
</evidence>
<dbReference type="PANTHER" id="PTHR14920">
    <property type="entry name" value="OSMOTIC AVOIDANCE ABNORMAL PROTEIN 1/WD REPEAT MEMBRANE PROTEIN"/>
    <property type="match status" value="1"/>
</dbReference>
<dbReference type="Gene3D" id="1.25.40.470">
    <property type="match status" value="2"/>
</dbReference>
<dbReference type="SUPFAM" id="SSF48452">
    <property type="entry name" value="TPR-like"/>
    <property type="match status" value="1"/>
</dbReference>
<evidence type="ECO:0000256" key="1">
    <source>
        <dbReference type="ARBA" id="ARBA00004120"/>
    </source>
</evidence>
<dbReference type="Proteomes" id="UP000886520">
    <property type="component" value="Chromosome 3"/>
</dbReference>
<keyword evidence="7" id="KW-0206">Cytoskeleton</keyword>
<dbReference type="Pfam" id="PF24762">
    <property type="entry name" value="TPR_IF140-IFT172"/>
    <property type="match status" value="1"/>
</dbReference>
<evidence type="ECO:0000259" key="10">
    <source>
        <dbReference type="Pfam" id="PF23145"/>
    </source>
</evidence>
<comment type="caution">
    <text evidence="12">The sequence shown here is derived from an EMBL/GenBank/DDBJ whole genome shotgun (WGS) entry which is preliminary data.</text>
</comment>
<keyword evidence="4" id="KW-0677">Repeat</keyword>
<dbReference type="GO" id="GO:0060271">
    <property type="term" value="P:cilium assembly"/>
    <property type="evidence" value="ECO:0007669"/>
    <property type="project" value="TreeGrafter"/>
</dbReference>
<dbReference type="GO" id="GO:0035721">
    <property type="term" value="P:intraciliary retrograde transport"/>
    <property type="evidence" value="ECO:0007669"/>
    <property type="project" value="InterPro"/>
</dbReference>
<dbReference type="InterPro" id="IPR056170">
    <property type="entry name" value="Znf_IFT121-like"/>
</dbReference>
<evidence type="ECO:0000256" key="5">
    <source>
        <dbReference type="ARBA" id="ARBA00022794"/>
    </source>
</evidence>
<keyword evidence="5" id="KW-0970">Cilium biogenesis/degradation</keyword>
<keyword evidence="2" id="KW-0963">Cytoplasm</keyword>
<dbReference type="SUPFAM" id="SSF82171">
    <property type="entry name" value="DPP6 N-terminal domain-like"/>
    <property type="match status" value="1"/>
</dbReference>
<dbReference type="PANTHER" id="PTHR14920:SF0">
    <property type="entry name" value="WD REPEAT DOMAIN 19"/>
    <property type="match status" value="1"/>
</dbReference>
<dbReference type="Pfam" id="PF23145">
    <property type="entry name" value="Zf_2nd_IFT121"/>
    <property type="match status" value="1"/>
</dbReference>
<dbReference type="InterPro" id="IPR039468">
    <property type="entry name" value="WDR19_WD40_rpt"/>
</dbReference>
<evidence type="ECO:0000256" key="2">
    <source>
        <dbReference type="ARBA" id="ARBA00022490"/>
    </source>
</evidence>
<dbReference type="OrthoDB" id="10250638at2759"/>
<evidence type="ECO:0000313" key="12">
    <source>
        <dbReference type="EMBL" id="KAI5082974.1"/>
    </source>
</evidence>
<evidence type="ECO:0000313" key="13">
    <source>
        <dbReference type="Proteomes" id="UP000886520"/>
    </source>
</evidence>
<dbReference type="InterPro" id="IPR040379">
    <property type="entry name" value="WDR19/dyf-2"/>
</dbReference>
<sequence length="931" mass="104562">MGRSSDQSKSLQARDNSKIILTTETHRATLSKGRIELERLVEKEKLSGSDRKTWTAYSFPEKSYTVADITCMGLTPEFLVYGNRARSIFYFSLQEQSPLPVTEHCHVDCGILRLWLNPCGSRLVFEDEHHSIYLFNPFNDQVLPVTGFKGALEAVLWDVNDSQIFILAESNQNFVYLYSHTNIWCPSVTFLGASARPFGFQATGLHNGILHCKVENGETKNLILPTHQWKHKGAQGTEQLIERFKESLTILNFKEAWNDALLLKSTEIWDKFTQKALEHLEVEIAIKSCQQSKNVKMLPYLQHIEQVENRALLAGHIFVLFGDHDAAQDAFLKSCCLEAALEMRRNLQQWEQALPLAVELGGSCELEVRMEYATLLERRGEHRSALGQYESLLSAGVKGKQLSSAKAGVARTSIHCGDPWKGRQMAIQCDDASLYIECAVIFESMKLLEDAGDFFELGGQLEKAFSCYICMRNLTKAKSLLNRICSPKHFCEYAKVMEEAGDFAEAMSAYDFAEDHTNVIRLLLGPLQNPSKAYAIVRKTKAIPGAVLAAKFCKSAGDYGKAIEFLLLSRRSQEAKELAEQHDCMDVYTELVVDVTSEDECLELSRYYETMGDYCKAGTLLEHCGQTERALKLYLCWGSNGGVEQAINLVGREKSDMFTSQLLDYLKKANECGEDNAIHFYMLHKTLGNYDEAAKLVLQLSSHEQEKGNYKRAHQLLLDFSLVLRNYGRAIPADILQSLMLLHSYVLGKIHIRLGDHSTGSRLLIRVARSITKFPAHIVPILTSTVIECHRTGLLSTAFEFASMLMCPEYRNSISSAYKRKVEKIVRKCEKVEEKEPLTPCPVCAALLPNMQLHCGNCNSDIPFCIASGRHMVLEDWSACPQCKFPALATEFLKVLESESACPMCSQKVSAADIVCEDDPLGQRDSYAATT</sequence>
<evidence type="ECO:0000256" key="4">
    <source>
        <dbReference type="ARBA" id="ARBA00022737"/>
    </source>
</evidence>
<comment type="subcellular location">
    <subcellularLocation>
        <location evidence="1">Cytoplasm</location>
        <location evidence="1">Cytoskeleton</location>
        <location evidence="1">Cilium basal body</location>
    </subcellularLocation>
</comment>
<keyword evidence="13" id="KW-1185">Reference proteome</keyword>
<keyword evidence="6" id="KW-0969">Cilium</keyword>
<proteinExistence type="predicted"/>
<keyword evidence="3" id="KW-0853">WD repeat</keyword>